<proteinExistence type="predicted"/>
<keyword evidence="2" id="KW-1185">Reference proteome</keyword>
<evidence type="ECO:0000313" key="2">
    <source>
        <dbReference type="Proteomes" id="UP001259832"/>
    </source>
</evidence>
<organism evidence="1 2">
    <name type="scientific">Phytophthora citrophthora</name>
    <dbReference type="NCBI Taxonomy" id="4793"/>
    <lineage>
        <taxon>Eukaryota</taxon>
        <taxon>Sar</taxon>
        <taxon>Stramenopiles</taxon>
        <taxon>Oomycota</taxon>
        <taxon>Peronosporomycetes</taxon>
        <taxon>Peronosporales</taxon>
        <taxon>Peronosporaceae</taxon>
        <taxon>Phytophthora</taxon>
    </lineage>
</organism>
<dbReference type="Proteomes" id="UP001259832">
    <property type="component" value="Unassembled WGS sequence"/>
</dbReference>
<reference evidence="1" key="1">
    <citation type="submission" date="2023-08" db="EMBL/GenBank/DDBJ databases">
        <title>Reference Genome Resource for the Citrus Pathogen Phytophthora citrophthora.</title>
        <authorList>
            <person name="Moller H."/>
            <person name="Coetzee B."/>
            <person name="Rose L.J."/>
            <person name="Van Niekerk J.M."/>
        </authorList>
    </citation>
    <scope>NUCLEOTIDE SEQUENCE</scope>
    <source>
        <strain evidence="1">STE-U-9442</strain>
    </source>
</reference>
<dbReference type="EMBL" id="JASMQC010000058">
    <property type="protein sequence ID" value="KAK1928686.1"/>
    <property type="molecule type" value="Genomic_DNA"/>
</dbReference>
<sequence length="181" mass="20401">MGRKPDQVRLQFQKTEELSNKHGECYHVCLHCVAAKEELAKTSKEEAEAFVIPKIRGSVVALRAHLQRCPHAPEFRMAQQASVTLMEKEAAKTAESASPRQESGRPPITQEFIDEFLQALVAFQVDNKLPDAFIERGSTVRLFECLNPDLVKCLPTRAQLKKLRLEYIKTKADEAAVSPKE</sequence>
<gene>
    <name evidence="1" type="ORF">P3T76_015789</name>
</gene>
<accession>A0AAD9L9W8</accession>
<comment type="caution">
    <text evidence="1">The sequence shown here is derived from an EMBL/GenBank/DDBJ whole genome shotgun (WGS) entry which is preliminary data.</text>
</comment>
<dbReference type="AlphaFoldDB" id="A0AAD9L9W8"/>
<protein>
    <submittedName>
        <fullName evidence="1">Uncharacterized protein</fullName>
    </submittedName>
</protein>
<evidence type="ECO:0000313" key="1">
    <source>
        <dbReference type="EMBL" id="KAK1928686.1"/>
    </source>
</evidence>
<name>A0AAD9L9W8_9STRA</name>